<evidence type="ECO:0000313" key="3">
    <source>
        <dbReference type="EMBL" id="VFJ45326.1"/>
    </source>
</evidence>
<reference evidence="3" key="1">
    <citation type="submission" date="2019-02" db="EMBL/GenBank/DDBJ databases">
        <authorList>
            <person name="Gruber-Vodicka R. H."/>
            <person name="Seah K. B. B."/>
        </authorList>
    </citation>
    <scope>NUCLEOTIDE SEQUENCE</scope>
    <source>
        <strain evidence="3">BECK_DK47</strain>
    </source>
</reference>
<dbReference type="EMBL" id="CAADEX010000010">
    <property type="protein sequence ID" value="VFJ45326.1"/>
    <property type="molecule type" value="Genomic_DNA"/>
</dbReference>
<dbReference type="AlphaFoldDB" id="A0A450S105"/>
<protein>
    <recommendedName>
        <fullName evidence="2">Tll0287-like domain-containing protein</fullName>
    </recommendedName>
</protein>
<evidence type="ECO:0000259" key="2">
    <source>
        <dbReference type="Pfam" id="PF11845"/>
    </source>
</evidence>
<accession>A0A450S105</accession>
<proteinExistence type="predicted"/>
<name>A0A450S105_9GAMM</name>
<dbReference type="Pfam" id="PF11845">
    <property type="entry name" value="Tll0287-like"/>
    <property type="match status" value="1"/>
</dbReference>
<feature type="signal peptide" evidence="1">
    <location>
        <begin position="1"/>
        <end position="27"/>
    </location>
</feature>
<gene>
    <name evidence="3" type="ORF">BECKDK2373B_GA0170837_101033</name>
</gene>
<feature type="domain" description="Tll0287-like" evidence="2">
    <location>
        <begin position="38"/>
        <end position="198"/>
    </location>
</feature>
<organism evidence="3">
    <name type="scientific">Candidatus Kentrum sp. DK</name>
    <dbReference type="NCBI Taxonomy" id="2126562"/>
    <lineage>
        <taxon>Bacteria</taxon>
        <taxon>Pseudomonadati</taxon>
        <taxon>Pseudomonadota</taxon>
        <taxon>Gammaproteobacteria</taxon>
        <taxon>Candidatus Kentrum</taxon>
    </lineage>
</organism>
<keyword evidence="1" id="KW-0732">Signal</keyword>
<feature type="chain" id="PRO_5019311544" description="Tll0287-like domain-containing protein" evidence="1">
    <location>
        <begin position="28"/>
        <end position="199"/>
    </location>
</feature>
<dbReference type="InterPro" id="IPR021796">
    <property type="entry name" value="Tll0287-like_dom"/>
</dbReference>
<sequence>MQVDNTMKKISLLFVLFAGLGCGTALADDAASGVDKRIAANRQVVQEVFAALKGELEKALEAGGPAGAISVCKEKVPEIGKRFGKKYPGWRIRRTTLKTRNPANAPDAWEKQVLEEFEARKAAGEAPKGIEYSAFVEQDGKRVFRYMKAIPTLEVCTLCHGSAILPDVVAKLDEMYPEDTARGFEIGDIRGAFTITQPE</sequence>
<evidence type="ECO:0000256" key="1">
    <source>
        <dbReference type="SAM" id="SignalP"/>
    </source>
</evidence>